<feature type="domain" description="Putative regulatory protein FmdB zinc ribbon" evidence="2">
    <location>
        <begin position="1"/>
        <end position="41"/>
    </location>
</feature>
<dbReference type="PANTHER" id="PTHR34404">
    <property type="entry name" value="REGULATORY PROTEIN, FMDB FAMILY"/>
    <property type="match status" value="1"/>
</dbReference>
<evidence type="ECO:0000256" key="1">
    <source>
        <dbReference type="SAM" id="MobiDB-lite"/>
    </source>
</evidence>
<dbReference type="Pfam" id="PF09723">
    <property type="entry name" value="Zn_ribbon_8"/>
    <property type="match status" value="1"/>
</dbReference>
<dbReference type="SMART" id="SM00834">
    <property type="entry name" value="CxxC_CXXC_SSSS"/>
    <property type="match status" value="1"/>
</dbReference>
<evidence type="ECO:0000259" key="2">
    <source>
        <dbReference type="SMART" id="SM00834"/>
    </source>
</evidence>
<organism evidence="3">
    <name type="scientific">Thermodesulfatator atlanticus</name>
    <dbReference type="NCBI Taxonomy" id="501497"/>
    <lineage>
        <taxon>Bacteria</taxon>
        <taxon>Pseudomonadati</taxon>
        <taxon>Thermodesulfobacteriota</taxon>
        <taxon>Thermodesulfobacteria</taxon>
        <taxon>Thermodesulfobacteriales</taxon>
        <taxon>Thermodesulfatatoraceae</taxon>
        <taxon>Thermodesulfatator</taxon>
    </lineage>
</organism>
<accession>A0A7V5P124</accession>
<sequence>MPIYEYECEKCGRHYEVWQKITDDPLTTCEACQGKLRKLISQSSFILKGSGWYVTDYARKEKKQETKSSQETSKSSTSANTSTSNSSA</sequence>
<dbReference type="Proteomes" id="UP000886101">
    <property type="component" value="Unassembled WGS sequence"/>
</dbReference>
<feature type="region of interest" description="Disordered" evidence="1">
    <location>
        <begin position="62"/>
        <end position="88"/>
    </location>
</feature>
<reference evidence="3" key="1">
    <citation type="journal article" date="2020" name="mSystems">
        <title>Genome- and Community-Level Interaction Insights into Carbon Utilization and Element Cycling Functions of Hydrothermarchaeota in Hydrothermal Sediment.</title>
        <authorList>
            <person name="Zhou Z."/>
            <person name="Liu Y."/>
            <person name="Xu W."/>
            <person name="Pan J."/>
            <person name="Luo Z.H."/>
            <person name="Li M."/>
        </authorList>
    </citation>
    <scope>NUCLEOTIDE SEQUENCE [LARGE SCALE GENOMIC DNA]</scope>
    <source>
        <strain evidence="3">HyVt-533</strain>
    </source>
</reference>
<name>A0A7V5P124_9BACT</name>
<protein>
    <submittedName>
        <fullName evidence="3">Zinc ribbon domain-containing protein</fullName>
    </submittedName>
</protein>
<dbReference type="PANTHER" id="PTHR34404:SF2">
    <property type="entry name" value="CONSERVED SERINE RICH PROTEIN"/>
    <property type="match status" value="1"/>
</dbReference>
<feature type="compositionally biased region" description="Low complexity" evidence="1">
    <location>
        <begin position="69"/>
        <end position="88"/>
    </location>
</feature>
<dbReference type="AlphaFoldDB" id="A0A7V5P124"/>
<comment type="caution">
    <text evidence="3">The sequence shown here is derived from an EMBL/GenBank/DDBJ whole genome shotgun (WGS) entry which is preliminary data.</text>
</comment>
<dbReference type="EMBL" id="DROK01000215">
    <property type="protein sequence ID" value="HHI97654.1"/>
    <property type="molecule type" value="Genomic_DNA"/>
</dbReference>
<dbReference type="NCBIfam" id="TIGR02605">
    <property type="entry name" value="CxxC_CxxC_SSSS"/>
    <property type="match status" value="1"/>
</dbReference>
<evidence type="ECO:0000313" key="3">
    <source>
        <dbReference type="EMBL" id="HHI97654.1"/>
    </source>
</evidence>
<proteinExistence type="predicted"/>
<dbReference type="InterPro" id="IPR036963">
    <property type="entry name" value="Tat_dom_sf"/>
</dbReference>
<dbReference type="InterPro" id="IPR013429">
    <property type="entry name" value="Regulatory_FmdB_Zinc_ribbon"/>
</dbReference>
<dbReference type="Gene3D" id="4.10.20.10">
    <property type="entry name" value="Tat domain"/>
    <property type="match status" value="1"/>
</dbReference>
<gene>
    <name evidence="3" type="ORF">ENJ96_07350</name>
</gene>